<comment type="caution">
    <text evidence="1">The sequence shown here is derived from an EMBL/GenBank/DDBJ whole genome shotgun (WGS) entry which is preliminary data.</text>
</comment>
<gene>
    <name evidence="1" type="ORF">P0M35_03950</name>
</gene>
<name>A0AAE3NUR3_9BACT</name>
<dbReference type="AlphaFoldDB" id="A0AAE3NUR3"/>
<protein>
    <submittedName>
        <fullName evidence="1">Uncharacterized protein</fullName>
    </submittedName>
</protein>
<reference evidence="1" key="1">
    <citation type="submission" date="2023-03" db="EMBL/GenBank/DDBJ databases">
        <title>Stygiobacter electus gen. nov., sp. nov., facultatively anaerobic thermotolerant bacterium of the class Ignavibacteria from a well of Yessentuki mineral water deposit.</title>
        <authorList>
            <person name="Podosokorskaya O.A."/>
            <person name="Elcheninov A.G."/>
            <person name="Petrova N.F."/>
            <person name="Zavarzina D.G."/>
            <person name="Kublanov I.V."/>
            <person name="Merkel A.Y."/>
        </authorList>
    </citation>
    <scope>NUCLEOTIDE SEQUENCE</scope>
    <source>
        <strain evidence="1">09-Me</strain>
    </source>
</reference>
<accession>A0AAE3NUR3</accession>
<evidence type="ECO:0000313" key="2">
    <source>
        <dbReference type="Proteomes" id="UP001221302"/>
    </source>
</evidence>
<keyword evidence="2" id="KW-1185">Reference proteome</keyword>
<evidence type="ECO:0000313" key="1">
    <source>
        <dbReference type="EMBL" id="MDF1611291.1"/>
    </source>
</evidence>
<organism evidence="1 2">
    <name type="scientific">Stygiobacter electus</name>
    <dbReference type="NCBI Taxonomy" id="3032292"/>
    <lineage>
        <taxon>Bacteria</taxon>
        <taxon>Pseudomonadati</taxon>
        <taxon>Ignavibacteriota</taxon>
        <taxon>Ignavibacteria</taxon>
        <taxon>Ignavibacteriales</taxon>
        <taxon>Melioribacteraceae</taxon>
        <taxon>Stygiobacter</taxon>
    </lineage>
</organism>
<dbReference type="PROSITE" id="PS51257">
    <property type="entry name" value="PROKAR_LIPOPROTEIN"/>
    <property type="match status" value="1"/>
</dbReference>
<proteinExistence type="predicted"/>
<dbReference type="Proteomes" id="UP001221302">
    <property type="component" value="Unassembled WGS sequence"/>
</dbReference>
<dbReference type="EMBL" id="JARGDL010000003">
    <property type="protein sequence ID" value="MDF1611291.1"/>
    <property type="molecule type" value="Genomic_DNA"/>
</dbReference>
<dbReference type="RefSeq" id="WP_321535057.1">
    <property type="nucleotide sequence ID" value="NZ_JARGDL010000003.1"/>
</dbReference>
<sequence length="140" mass="15640">MKTLIRVLTILFVIILFSSCKKNEDTLVIPDEAFNNTPSVSISNENFSYAIKANKFTKDESYSLTFTSDSVKVSLAVSALTTGSAKVEVVLKDGSKPFYRLLLTNYALSEQFKVKSNISRINISFTNFTGEFAFNMKTAY</sequence>